<dbReference type="AlphaFoldDB" id="A0A9Q1EC67"/>
<name>A0A9Q1EC67_SYNKA</name>
<evidence type="ECO:0000313" key="1">
    <source>
        <dbReference type="EMBL" id="KAJ8336124.1"/>
    </source>
</evidence>
<gene>
    <name evidence="1" type="ORF">SKAU_G00394670</name>
</gene>
<proteinExistence type="predicted"/>
<dbReference type="EMBL" id="JAINUF010000020">
    <property type="protein sequence ID" value="KAJ8336124.1"/>
    <property type="molecule type" value="Genomic_DNA"/>
</dbReference>
<accession>A0A9Q1EC67</accession>
<evidence type="ECO:0000313" key="2">
    <source>
        <dbReference type="Proteomes" id="UP001152622"/>
    </source>
</evidence>
<reference evidence="1" key="1">
    <citation type="journal article" date="2023" name="Science">
        <title>Genome structures resolve the early diversification of teleost fishes.</title>
        <authorList>
            <person name="Parey E."/>
            <person name="Louis A."/>
            <person name="Montfort J."/>
            <person name="Bouchez O."/>
            <person name="Roques C."/>
            <person name="Iampietro C."/>
            <person name="Lluch J."/>
            <person name="Castinel A."/>
            <person name="Donnadieu C."/>
            <person name="Desvignes T."/>
            <person name="Floi Bucao C."/>
            <person name="Jouanno E."/>
            <person name="Wen M."/>
            <person name="Mejri S."/>
            <person name="Dirks R."/>
            <person name="Jansen H."/>
            <person name="Henkel C."/>
            <person name="Chen W.J."/>
            <person name="Zahm M."/>
            <person name="Cabau C."/>
            <person name="Klopp C."/>
            <person name="Thompson A.W."/>
            <person name="Robinson-Rechavi M."/>
            <person name="Braasch I."/>
            <person name="Lecointre G."/>
            <person name="Bobe J."/>
            <person name="Postlethwait J.H."/>
            <person name="Berthelot C."/>
            <person name="Roest Crollius H."/>
            <person name="Guiguen Y."/>
        </authorList>
    </citation>
    <scope>NUCLEOTIDE SEQUENCE</scope>
    <source>
        <strain evidence="1">WJC10195</strain>
    </source>
</reference>
<keyword evidence="2" id="KW-1185">Reference proteome</keyword>
<comment type="caution">
    <text evidence="1">The sequence shown here is derived from an EMBL/GenBank/DDBJ whole genome shotgun (WGS) entry which is preliminary data.</text>
</comment>
<protein>
    <submittedName>
        <fullName evidence="1">Uncharacterized protein</fullName>
    </submittedName>
</protein>
<sequence length="132" mass="14401">MPWSVSGRRGALTLSVGGSSVSSVSPVAFEVTGRGHRSTLHAPAPLQIIYDSNILMKGSWRCGWPVRDSVPDPCGGCLGSVYTPSIPRLLHQPHPPPHRHPARLRRVSQVPPVTRMPRCRFELKARPSGARN</sequence>
<dbReference type="Proteomes" id="UP001152622">
    <property type="component" value="Chromosome 20"/>
</dbReference>
<organism evidence="1 2">
    <name type="scientific">Synaphobranchus kaupii</name>
    <name type="common">Kaup's arrowtooth eel</name>
    <dbReference type="NCBI Taxonomy" id="118154"/>
    <lineage>
        <taxon>Eukaryota</taxon>
        <taxon>Metazoa</taxon>
        <taxon>Chordata</taxon>
        <taxon>Craniata</taxon>
        <taxon>Vertebrata</taxon>
        <taxon>Euteleostomi</taxon>
        <taxon>Actinopterygii</taxon>
        <taxon>Neopterygii</taxon>
        <taxon>Teleostei</taxon>
        <taxon>Anguilliformes</taxon>
        <taxon>Synaphobranchidae</taxon>
        <taxon>Synaphobranchus</taxon>
    </lineage>
</organism>